<keyword evidence="7" id="KW-1185">Reference proteome</keyword>
<keyword evidence="2 4" id="KW-0813">Transport</keyword>
<dbReference type="InterPro" id="IPR050811">
    <property type="entry name" value="Phosphate_ABC_transporter"/>
</dbReference>
<feature type="domain" description="PBP" evidence="5">
    <location>
        <begin position="43"/>
        <end position="278"/>
    </location>
</feature>
<dbReference type="PANTHER" id="PTHR30570">
    <property type="entry name" value="PERIPLASMIC PHOSPHATE BINDING COMPONENT OF PHOSPHATE ABC TRANSPORTER"/>
    <property type="match status" value="1"/>
</dbReference>
<keyword evidence="3 4" id="KW-0732">Signal</keyword>
<feature type="chain" id="PRO_5044984702" description="Phosphate-binding protein" evidence="4">
    <location>
        <begin position="26"/>
        <end position="297"/>
    </location>
</feature>
<evidence type="ECO:0000313" key="6">
    <source>
        <dbReference type="EMBL" id="EFL44108.1"/>
    </source>
</evidence>
<organism evidence="6 7">
    <name type="scientific">Fannyhessea vaginae PB189-T1-4</name>
    <dbReference type="NCBI Taxonomy" id="866774"/>
    <lineage>
        <taxon>Bacteria</taxon>
        <taxon>Bacillati</taxon>
        <taxon>Actinomycetota</taxon>
        <taxon>Coriobacteriia</taxon>
        <taxon>Coriobacteriales</taxon>
        <taxon>Atopobiaceae</taxon>
        <taxon>Fannyhessea</taxon>
    </lineage>
</organism>
<dbReference type="Pfam" id="PF12849">
    <property type="entry name" value="PBP_like_2"/>
    <property type="match status" value="1"/>
</dbReference>
<feature type="signal peptide" evidence="4">
    <location>
        <begin position="1"/>
        <end position="25"/>
    </location>
</feature>
<reference evidence="6 7" key="1">
    <citation type="submission" date="2010-08" db="EMBL/GenBank/DDBJ databases">
        <authorList>
            <person name="Durkin A.S."/>
            <person name="Madupu R."/>
            <person name="Torralba M."/>
            <person name="Gillis M."/>
            <person name="Methe B."/>
            <person name="Sutton G."/>
            <person name="Nelson K.E."/>
        </authorList>
    </citation>
    <scope>NUCLEOTIDE SEQUENCE [LARGE SCALE GENOMIC DNA]</scope>
    <source>
        <strain evidence="6 7">PB189-T1-4</strain>
    </source>
</reference>
<evidence type="ECO:0000256" key="1">
    <source>
        <dbReference type="ARBA" id="ARBA00008725"/>
    </source>
</evidence>
<evidence type="ECO:0000256" key="3">
    <source>
        <dbReference type="ARBA" id="ARBA00022729"/>
    </source>
</evidence>
<dbReference type="PANTHER" id="PTHR30570:SF1">
    <property type="entry name" value="PHOSPHATE-BINDING PROTEIN PSTS"/>
    <property type="match status" value="1"/>
</dbReference>
<comment type="caution">
    <text evidence="6">The sequence shown here is derived from an EMBL/GenBank/DDBJ whole genome shotgun (WGS) entry which is preliminary data.</text>
</comment>
<keyword evidence="4" id="KW-0592">Phosphate transport</keyword>
<dbReference type="InterPro" id="IPR011862">
    <property type="entry name" value="Phos-bd"/>
</dbReference>
<dbReference type="Gene3D" id="3.40.190.10">
    <property type="entry name" value="Periplasmic binding protein-like II"/>
    <property type="match status" value="2"/>
</dbReference>
<comment type="similarity">
    <text evidence="1 4">Belongs to the PstS family.</text>
</comment>
<sequence>MSHYTTHYITRRHVCRLGASLLVSAAGLALTACSTTNQNTADTSSSNLQGNISLAGSTSMEKVCEALSEGFMNTYPNVHVSVEYTGSSAGIESLTNGLCDIANSSRELSQAEKTSGIVGNVVALDGIAVVVNKANSCTSVKKDQLKQIFTRSVTSWKNLGAQDAAIVVIGRENASGTRSAFEELVDVKNSCVYAQELDSTGAVLAKVASTPGAIGYISLDALSNSVNALVLDGVAPTAETVASQQYPLVRPFIMATKGAVSEQSALVQAWFSYIKSDEGIQTIKRAGVMPAKSDAAA</sequence>
<evidence type="ECO:0000313" key="7">
    <source>
        <dbReference type="Proteomes" id="UP000004431"/>
    </source>
</evidence>
<evidence type="ECO:0000259" key="5">
    <source>
        <dbReference type="Pfam" id="PF12849"/>
    </source>
</evidence>
<name>A0ABN0AZX9_9ACTN</name>
<accession>A0ABN0AZX9</accession>
<dbReference type="InterPro" id="IPR024370">
    <property type="entry name" value="PBP_domain"/>
</dbReference>
<dbReference type="SUPFAM" id="SSF53850">
    <property type="entry name" value="Periplasmic binding protein-like II"/>
    <property type="match status" value="1"/>
</dbReference>
<proteinExistence type="inferred from homology"/>
<evidence type="ECO:0000256" key="2">
    <source>
        <dbReference type="ARBA" id="ARBA00022448"/>
    </source>
</evidence>
<dbReference type="RefSeq" id="WP_006304120.1">
    <property type="nucleotide sequence ID" value="NZ_AEDQ01000018.1"/>
</dbReference>
<gene>
    <name evidence="6" type="primary">pstS</name>
    <name evidence="6" type="ORF">HMPREF9248_0303</name>
</gene>
<dbReference type="NCBIfam" id="TIGR02136">
    <property type="entry name" value="ptsS_2"/>
    <property type="match status" value="1"/>
</dbReference>
<comment type="function">
    <text evidence="4">Involved in the system for phosphate transport across the cytoplasmic membrane.</text>
</comment>
<dbReference type="EMBL" id="AEDQ01000018">
    <property type="protein sequence ID" value="EFL44108.1"/>
    <property type="molecule type" value="Genomic_DNA"/>
</dbReference>
<dbReference type="CDD" id="cd13653">
    <property type="entry name" value="PBP2_phosphate_like_1"/>
    <property type="match status" value="1"/>
</dbReference>
<evidence type="ECO:0000256" key="4">
    <source>
        <dbReference type="RuleBase" id="RU367119"/>
    </source>
</evidence>
<dbReference type="Proteomes" id="UP000004431">
    <property type="component" value="Unassembled WGS sequence"/>
</dbReference>
<protein>
    <recommendedName>
        <fullName evidence="4">Phosphate-binding protein</fullName>
    </recommendedName>
</protein>